<evidence type="ECO:0000313" key="3">
    <source>
        <dbReference type="EMBL" id="CCA88486.1"/>
    </source>
</evidence>
<name>G3A3M7_9RALS</name>
<evidence type="ECO:0000256" key="1">
    <source>
        <dbReference type="SAM" id="Coils"/>
    </source>
</evidence>
<organism evidence="3">
    <name type="scientific">Ralstonia syzygii R24</name>
    <dbReference type="NCBI Taxonomy" id="907261"/>
    <lineage>
        <taxon>Bacteria</taxon>
        <taxon>Pseudomonadati</taxon>
        <taxon>Pseudomonadota</taxon>
        <taxon>Betaproteobacteria</taxon>
        <taxon>Burkholderiales</taxon>
        <taxon>Burkholderiaceae</taxon>
        <taxon>Ralstonia</taxon>
        <taxon>Ralstonia solanacearum species complex</taxon>
    </lineage>
</organism>
<evidence type="ECO:0000256" key="2">
    <source>
        <dbReference type="SAM" id="MobiDB-lite"/>
    </source>
</evidence>
<sequence length="293" mass="33241">MQQIRSAESSTLTSQGLVAFKQALDQAQRQFNQTHQELESAKQVERLAVDLHGRWANGWAMKRLRKKRFAEIALAAEDAKALREELQQQLDLSRLPTQFEMADEVAKAYGELRDAFVGLSRSQRIWDNVAHRATHRIAERTTASRIVDLKPVRFELDRCGVIDAPMTVPKMANANGGDLYFYPGFLIYHASTTNYALVEYAELDMHVRRNQFHEESRPPTDAQQVGTTWAKANKDGTPDRRFNDNYAIPVMQYAIITLQTASGLNEEYMVSNVNAAEVFAAAWDAMCSAQRRT</sequence>
<feature type="region of interest" description="Disordered" evidence="2">
    <location>
        <begin position="213"/>
        <end position="237"/>
    </location>
</feature>
<feature type="coiled-coil region" evidence="1">
    <location>
        <begin position="17"/>
        <end position="44"/>
    </location>
</feature>
<reference evidence="3" key="2">
    <citation type="submission" date="2011-04" db="EMBL/GenBank/DDBJ databases">
        <authorList>
            <person name="Genoscope - CEA"/>
        </authorList>
    </citation>
    <scope>NUCLEOTIDE SEQUENCE</scope>
    <source>
        <strain evidence="3">R24</strain>
    </source>
</reference>
<keyword evidence="1" id="KW-0175">Coiled coil</keyword>
<gene>
    <name evidence="3" type="ORF">RALSY_30229</name>
</gene>
<accession>G3A3M7</accession>
<dbReference type="RefSeq" id="WP_231649403.1">
    <property type="nucleotide sequence ID" value="NZ_CP115944.1"/>
</dbReference>
<dbReference type="EMBL" id="FR854088">
    <property type="protein sequence ID" value="CCA88486.1"/>
    <property type="molecule type" value="Genomic_DNA"/>
</dbReference>
<protein>
    <submittedName>
        <fullName evidence="3">Uncharacterized protein</fullName>
    </submittedName>
</protein>
<dbReference type="AlphaFoldDB" id="G3A3M7"/>
<reference evidence="3" key="1">
    <citation type="journal article" date="2011" name="PLoS ONE">
        <title>Ralstonia syzygii, the Blood Disease Bacterium and some Asian R. solanacearum strains form a single genomic species despite divergent lifestyles.</title>
        <authorList>
            <person name="Remenant B."/>
            <person name="de Cambiaire J.C."/>
            <person name="Cellier G."/>
            <person name="Jacobs J.M."/>
            <person name="Mangenot S."/>
            <person name="Barbe V."/>
            <person name="Lajus A."/>
            <person name="Vallenet D."/>
            <person name="Medigue C."/>
            <person name="Fegan M."/>
            <person name="Allen C."/>
            <person name="Prior P."/>
        </authorList>
    </citation>
    <scope>NUCLEOTIDE SEQUENCE</scope>
    <source>
        <strain evidence="3">R24</strain>
    </source>
</reference>
<proteinExistence type="predicted"/>